<dbReference type="InterPro" id="IPR025418">
    <property type="entry name" value="YrhC-like"/>
</dbReference>
<evidence type="ECO:0000313" key="3">
    <source>
        <dbReference type="Proteomes" id="UP001589738"/>
    </source>
</evidence>
<accession>A0ABV6KM02</accession>
<evidence type="ECO:0000313" key="2">
    <source>
        <dbReference type="EMBL" id="MFC0474352.1"/>
    </source>
</evidence>
<proteinExistence type="predicted"/>
<gene>
    <name evidence="2" type="ORF">ACFFHF_03455</name>
</gene>
<keyword evidence="3" id="KW-1185">Reference proteome</keyword>
<keyword evidence="1" id="KW-0472">Membrane</keyword>
<dbReference type="Proteomes" id="UP001589738">
    <property type="component" value="Unassembled WGS sequence"/>
</dbReference>
<reference evidence="2 3" key="1">
    <citation type="submission" date="2024-09" db="EMBL/GenBank/DDBJ databases">
        <authorList>
            <person name="Sun Q."/>
            <person name="Mori K."/>
        </authorList>
    </citation>
    <scope>NUCLEOTIDE SEQUENCE [LARGE SCALE GENOMIC DNA]</scope>
    <source>
        <strain evidence="2 3">CGMCC 1.9126</strain>
    </source>
</reference>
<organism evidence="2 3">
    <name type="scientific">Robertmurraya beringensis</name>
    <dbReference type="NCBI Taxonomy" id="641660"/>
    <lineage>
        <taxon>Bacteria</taxon>
        <taxon>Bacillati</taxon>
        <taxon>Bacillota</taxon>
        <taxon>Bacilli</taxon>
        <taxon>Bacillales</taxon>
        <taxon>Bacillaceae</taxon>
        <taxon>Robertmurraya</taxon>
    </lineage>
</organism>
<protein>
    <submittedName>
        <fullName evidence="2">YrhC family protein</fullName>
    </submittedName>
</protein>
<evidence type="ECO:0000256" key="1">
    <source>
        <dbReference type="SAM" id="Phobius"/>
    </source>
</evidence>
<keyword evidence="1" id="KW-0812">Transmembrane</keyword>
<sequence>MSIVKDSNAGKMLEEKMIDYKRFAVVLLAVGSFFYLGVIIPSGEKVLIDLYMMMCSSMLFLAGSIYFFTLSKQIKTKLDDINE</sequence>
<dbReference type="Pfam" id="PF14143">
    <property type="entry name" value="YrhC"/>
    <property type="match status" value="1"/>
</dbReference>
<feature type="transmembrane region" description="Helical" evidence="1">
    <location>
        <begin position="20"/>
        <end position="40"/>
    </location>
</feature>
<dbReference type="RefSeq" id="WP_340904709.1">
    <property type="nucleotide sequence ID" value="NZ_JBHLUU010000015.1"/>
</dbReference>
<name>A0ABV6KM02_9BACI</name>
<comment type="caution">
    <text evidence="2">The sequence shown here is derived from an EMBL/GenBank/DDBJ whole genome shotgun (WGS) entry which is preliminary data.</text>
</comment>
<dbReference type="EMBL" id="JBHLUU010000015">
    <property type="protein sequence ID" value="MFC0474352.1"/>
    <property type="molecule type" value="Genomic_DNA"/>
</dbReference>
<feature type="transmembrane region" description="Helical" evidence="1">
    <location>
        <begin position="46"/>
        <end position="68"/>
    </location>
</feature>
<keyword evidence="1" id="KW-1133">Transmembrane helix</keyword>